<dbReference type="InterPro" id="IPR050099">
    <property type="entry name" value="SIS_GmhA/DiaA_subfam"/>
</dbReference>
<dbReference type="Pfam" id="PF13580">
    <property type="entry name" value="SIS_2"/>
    <property type="match status" value="1"/>
</dbReference>
<keyword evidence="3" id="KW-1185">Reference proteome</keyword>
<dbReference type="PROSITE" id="PS51464">
    <property type="entry name" value="SIS"/>
    <property type="match status" value="1"/>
</dbReference>
<gene>
    <name evidence="2" type="ORF">DFR58_12148</name>
</gene>
<dbReference type="SUPFAM" id="SSF53697">
    <property type="entry name" value="SIS domain"/>
    <property type="match status" value="1"/>
</dbReference>
<dbReference type="OrthoDB" id="9781311at2"/>
<keyword evidence="2" id="KW-0413">Isomerase</keyword>
<dbReference type="EMBL" id="QPJT01000021">
    <property type="protein sequence ID" value="RCX12544.1"/>
    <property type="molecule type" value="Genomic_DNA"/>
</dbReference>
<dbReference type="InterPro" id="IPR035461">
    <property type="entry name" value="GmhA/DiaA"/>
</dbReference>
<evidence type="ECO:0000313" key="3">
    <source>
        <dbReference type="Proteomes" id="UP000253034"/>
    </source>
</evidence>
<dbReference type="Proteomes" id="UP000253034">
    <property type="component" value="Unassembled WGS sequence"/>
</dbReference>
<protein>
    <submittedName>
        <fullName evidence="2">Phosphoheptose isomerase</fullName>
    </submittedName>
</protein>
<dbReference type="GO" id="GO:1901135">
    <property type="term" value="P:carbohydrate derivative metabolic process"/>
    <property type="evidence" value="ECO:0007669"/>
    <property type="project" value="InterPro"/>
</dbReference>
<dbReference type="InterPro" id="IPR046348">
    <property type="entry name" value="SIS_dom_sf"/>
</dbReference>
<evidence type="ECO:0000313" key="2">
    <source>
        <dbReference type="EMBL" id="RCX12544.1"/>
    </source>
</evidence>
<accession>A0A369AYL8</accession>
<comment type="caution">
    <text evidence="2">The sequence shown here is derived from an EMBL/GenBank/DDBJ whole genome shotgun (WGS) entry which is preliminary data.</text>
</comment>
<organism evidence="2 3">
    <name type="scientific">Anaerobacterium chartisolvens</name>
    <dbReference type="NCBI Taxonomy" id="1297424"/>
    <lineage>
        <taxon>Bacteria</taxon>
        <taxon>Bacillati</taxon>
        <taxon>Bacillota</taxon>
        <taxon>Clostridia</taxon>
        <taxon>Eubacteriales</taxon>
        <taxon>Oscillospiraceae</taxon>
        <taxon>Anaerobacterium</taxon>
    </lineage>
</organism>
<dbReference type="AlphaFoldDB" id="A0A369AYL8"/>
<name>A0A369AYL8_9FIRM</name>
<dbReference type="RefSeq" id="WP_114298910.1">
    <property type="nucleotide sequence ID" value="NZ_QPJT01000021.1"/>
</dbReference>
<dbReference type="PANTHER" id="PTHR30390:SF8">
    <property type="entry name" value="SUGAR ISOMERASE (SIS)"/>
    <property type="match status" value="1"/>
</dbReference>
<dbReference type="GO" id="GO:0097367">
    <property type="term" value="F:carbohydrate derivative binding"/>
    <property type="evidence" value="ECO:0007669"/>
    <property type="project" value="InterPro"/>
</dbReference>
<sequence length="183" mass="19120">MSLLSMTESFRKSINDMSPARVESAAGMILGTINGGGCVYACGNGGSGANANLFAAAASKLIKANGAAARFISLNANMSVITSECLNYNKVFRQQLESMAYPSDLLIAFSGSGNSPNILEAIDYAKKAGVKTIGLTGMGGGRLSSEADFDVIVNSDSMEEIESVHTVIIHAVLRWLGEKLNTS</sequence>
<evidence type="ECO:0000259" key="1">
    <source>
        <dbReference type="PROSITE" id="PS51464"/>
    </source>
</evidence>
<reference evidence="2 3" key="1">
    <citation type="submission" date="2018-07" db="EMBL/GenBank/DDBJ databases">
        <title>Genomic Encyclopedia of Type Strains, Phase IV (KMG-IV): sequencing the most valuable type-strain genomes for metagenomic binning, comparative biology and taxonomic classification.</title>
        <authorList>
            <person name="Goeker M."/>
        </authorList>
    </citation>
    <scope>NUCLEOTIDE SEQUENCE [LARGE SCALE GENOMIC DNA]</scope>
    <source>
        <strain evidence="2 3">DSM 27016</strain>
    </source>
</reference>
<dbReference type="PANTHER" id="PTHR30390">
    <property type="entry name" value="SEDOHEPTULOSE 7-PHOSPHATE ISOMERASE / DNAA INITIATOR-ASSOCIATING FACTOR FOR REPLICATION INITIATION"/>
    <property type="match status" value="1"/>
</dbReference>
<proteinExistence type="predicted"/>
<dbReference type="CDD" id="cd05006">
    <property type="entry name" value="SIS_GmhA"/>
    <property type="match status" value="1"/>
</dbReference>
<feature type="domain" description="SIS" evidence="1">
    <location>
        <begin position="29"/>
        <end position="182"/>
    </location>
</feature>
<dbReference type="InterPro" id="IPR001347">
    <property type="entry name" value="SIS_dom"/>
</dbReference>
<dbReference type="Gene3D" id="3.40.50.10490">
    <property type="entry name" value="Glucose-6-phosphate isomerase like protein, domain 1"/>
    <property type="match status" value="1"/>
</dbReference>
<dbReference type="GO" id="GO:0016853">
    <property type="term" value="F:isomerase activity"/>
    <property type="evidence" value="ECO:0007669"/>
    <property type="project" value="UniProtKB-KW"/>
</dbReference>